<dbReference type="PANTHER" id="PTHR20883">
    <property type="entry name" value="PHYTANOYL-COA DIOXYGENASE DOMAIN CONTAINING 1"/>
    <property type="match status" value="1"/>
</dbReference>
<dbReference type="PANTHER" id="PTHR20883:SF48">
    <property type="entry name" value="ECTOINE DIOXYGENASE"/>
    <property type="match status" value="1"/>
</dbReference>
<protein>
    <submittedName>
        <fullName evidence="1">Phytanoyl-CoA dioxygenase family protein</fullName>
    </submittedName>
</protein>
<name>A0ABT4QJ42_9BACL</name>
<comment type="caution">
    <text evidence="1">The sequence shown here is derived from an EMBL/GenBank/DDBJ whole genome shotgun (WGS) entry which is preliminary data.</text>
</comment>
<dbReference type="RefSeq" id="WP_269885434.1">
    <property type="nucleotide sequence ID" value="NZ_JAQAGZ010000028.1"/>
</dbReference>
<accession>A0ABT4QJ42</accession>
<dbReference type="EMBL" id="JAQAGZ010000028">
    <property type="protein sequence ID" value="MCZ8516901.1"/>
    <property type="molecule type" value="Genomic_DNA"/>
</dbReference>
<reference evidence="1 2" key="1">
    <citation type="submission" date="2022-12" db="EMBL/GenBank/DDBJ databases">
        <title>Draft genome sequence of Paenibacillus sp. dW9.</title>
        <authorList>
            <person name="Choi E.-W."/>
            <person name="Kim D.-U."/>
        </authorList>
    </citation>
    <scope>NUCLEOTIDE SEQUENCE [LARGE SCALE GENOMIC DNA]</scope>
    <source>
        <strain evidence="2">dW9</strain>
    </source>
</reference>
<evidence type="ECO:0000313" key="2">
    <source>
        <dbReference type="Proteomes" id="UP001527882"/>
    </source>
</evidence>
<organism evidence="1 2">
    <name type="scientific">Paenibacillus gyeongsangnamensis</name>
    <dbReference type="NCBI Taxonomy" id="3388067"/>
    <lineage>
        <taxon>Bacteria</taxon>
        <taxon>Bacillati</taxon>
        <taxon>Bacillota</taxon>
        <taxon>Bacilli</taxon>
        <taxon>Bacillales</taxon>
        <taxon>Paenibacillaceae</taxon>
        <taxon>Paenibacillus</taxon>
    </lineage>
</organism>
<evidence type="ECO:0000313" key="1">
    <source>
        <dbReference type="EMBL" id="MCZ8516901.1"/>
    </source>
</evidence>
<dbReference type="Gene3D" id="2.60.120.620">
    <property type="entry name" value="q2cbj1_9rhob like domain"/>
    <property type="match status" value="1"/>
</dbReference>
<dbReference type="InterPro" id="IPR008775">
    <property type="entry name" value="Phytyl_CoA_dOase-like"/>
</dbReference>
<keyword evidence="2" id="KW-1185">Reference proteome</keyword>
<dbReference type="Proteomes" id="UP001527882">
    <property type="component" value="Unassembled WGS sequence"/>
</dbReference>
<keyword evidence="1" id="KW-0223">Dioxygenase</keyword>
<dbReference type="SUPFAM" id="SSF51197">
    <property type="entry name" value="Clavaminate synthase-like"/>
    <property type="match status" value="1"/>
</dbReference>
<keyword evidence="1" id="KW-0560">Oxidoreductase</keyword>
<proteinExistence type="predicted"/>
<sequence>MMLLTEKEVELYHQNGYCLYNKQVFSKDQMAKLNAIFEEHLAQKGDKLSDELDKPHWRDPRLLELLLSDQVLDLVEPLIGPNIGLWTSHFICKDPFTGRATPWHEDSAYWKGKIQSYEKIVTVWLAMDRSTMENGCMRVLPGTHRNGFSEYEDVDRKFNTFGSQIKNVDESNAVYFELEPGECSLHDSRIIHGAKANTSPYRRCGYTMRYFSTELKVLEDRPLWLARGKDIAGNKYVN</sequence>
<dbReference type="Pfam" id="PF05721">
    <property type="entry name" value="PhyH"/>
    <property type="match status" value="1"/>
</dbReference>
<gene>
    <name evidence="1" type="ORF">O9H85_32000</name>
</gene>
<dbReference type="GO" id="GO:0051213">
    <property type="term" value="F:dioxygenase activity"/>
    <property type="evidence" value="ECO:0007669"/>
    <property type="project" value="UniProtKB-KW"/>
</dbReference>